<dbReference type="Pfam" id="PF04290">
    <property type="entry name" value="DctQ"/>
    <property type="match status" value="1"/>
</dbReference>
<evidence type="ECO:0000256" key="9">
    <source>
        <dbReference type="RuleBase" id="RU369079"/>
    </source>
</evidence>
<feature type="transmembrane region" description="Helical" evidence="9">
    <location>
        <begin position="128"/>
        <end position="150"/>
    </location>
</feature>
<evidence type="ECO:0000256" key="1">
    <source>
        <dbReference type="ARBA" id="ARBA00004429"/>
    </source>
</evidence>
<keyword evidence="5 9" id="KW-0812">Transmembrane</keyword>
<keyword evidence="7 9" id="KW-0472">Membrane</keyword>
<accession>A0ABR9CQR5</accession>
<evidence type="ECO:0000256" key="7">
    <source>
        <dbReference type="ARBA" id="ARBA00023136"/>
    </source>
</evidence>
<proteinExistence type="inferred from homology"/>
<comment type="caution">
    <text evidence="11">The sequence shown here is derived from an EMBL/GenBank/DDBJ whole genome shotgun (WGS) entry which is preliminary data.</text>
</comment>
<dbReference type="InterPro" id="IPR055348">
    <property type="entry name" value="DctQ"/>
</dbReference>
<sequence>MRQIDKLLSSVTIGVGVTMIALMILQICLDAALRTTAGLPLPGTVEIVSNYYMVALSFLPAALVQRQGRNIEATFLYTFLPRVLKRMADIFARLLAIVVYGLITWQSFLDAMTKTRIKAYALAGTIEIPIWPCYWLVPLSFGLLVIALALPPAPQDADAGIPEVR</sequence>
<reference evidence="12" key="1">
    <citation type="submission" date="2020-09" db="EMBL/GenBank/DDBJ databases">
        <title>The genome sequence of strain Labrenzia suaedae 4C16A.</title>
        <authorList>
            <person name="Liu Y."/>
        </authorList>
    </citation>
    <scope>NUCLEOTIDE SEQUENCE [LARGE SCALE GENOMIC DNA]</scope>
    <source>
        <strain evidence="12">4C16A</strain>
    </source>
</reference>
<dbReference type="RefSeq" id="WP_192148730.1">
    <property type="nucleotide sequence ID" value="NZ_JACYXI010000008.1"/>
</dbReference>
<evidence type="ECO:0000313" key="11">
    <source>
        <dbReference type="EMBL" id="MBD8892601.1"/>
    </source>
</evidence>
<evidence type="ECO:0000256" key="8">
    <source>
        <dbReference type="ARBA" id="ARBA00038436"/>
    </source>
</evidence>
<dbReference type="InterPro" id="IPR007387">
    <property type="entry name" value="TRAP_DctQ"/>
</dbReference>
<evidence type="ECO:0000256" key="6">
    <source>
        <dbReference type="ARBA" id="ARBA00022989"/>
    </source>
</evidence>
<dbReference type="PANTHER" id="PTHR35011:SF10">
    <property type="entry name" value="TRAP TRANSPORTER SMALL PERMEASE PROTEIN"/>
    <property type="match status" value="1"/>
</dbReference>
<organism evidence="11 12">
    <name type="scientific">Roseibium litorale</name>
    <dbReference type="NCBI Taxonomy" id="2803841"/>
    <lineage>
        <taxon>Bacteria</taxon>
        <taxon>Pseudomonadati</taxon>
        <taxon>Pseudomonadota</taxon>
        <taxon>Alphaproteobacteria</taxon>
        <taxon>Hyphomicrobiales</taxon>
        <taxon>Stappiaceae</taxon>
        <taxon>Roseibium</taxon>
    </lineage>
</organism>
<feature type="transmembrane region" description="Helical" evidence="9">
    <location>
        <begin position="7"/>
        <end position="27"/>
    </location>
</feature>
<comment type="subcellular location">
    <subcellularLocation>
        <location evidence="1 9">Cell inner membrane</location>
        <topology evidence="1 9">Multi-pass membrane protein</topology>
    </subcellularLocation>
</comment>
<gene>
    <name evidence="11" type="ORF">IG616_13695</name>
</gene>
<name>A0ABR9CQR5_9HYPH</name>
<evidence type="ECO:0000256" key="4">
    <source>
        <dbReference type="ARBA" id="ARBA00022519"/>
    </source>
</evidence>
<keyword evidence="3" id="KW-1003">Cell membrane</keyword>
<evidence type="ECO:0000256" key="5">
    <source>
        <dbReference type="ARBA" id="ARBA00022692"/>
    </source>
</evidence>
<keyword evidence="12" id="KW-1185">Reference proteome</keyword>
<evidence type="ECO:0000256" key="2">
    <source>
        <dbReference type="ARBA" id="ARBA00022448"/>
    </source>
</evidence>
<keyword evidence="4 9" id="KW-0997">Cell inner membrane</keyword>
<dbReference type="PANTHER" id="PTHR35011">
    <property type="entry name" value="2,3-DIKETO-L-GULONATE TRAP TRANSPORTER SMALL PERMEASE PROTEIN YIAM"/>
    <property type="match status" value="1"/>
</dbReference>
<comment type="subunit">
    <text evidence="9">The complex comprises the extracytoplasmic solute receptor protein and the two transmembrane proteins.</text>
</comment>
<feature type="domain" description="Tripartite ATP-independent periplasmic transporters DctQ component" evidence="10">
    <location>
        <begin position="23"/>
        <end position="148"/>
    </location>
</feature>
<evidence type="ECO:0000256" key="3">
    <source>
        <dbReference type="ARBA" id="ARBA00022475"/>
    </source>
</evidence>
<keyword evidence="6 9" id="KW-1133">Transmembrane helix</keyword>
<keyword evidence="2 9" id="KW-0813">Transport</keyword>
<evidence type="ECO:0000259" key="10">
    <source>
        <dbReference type="Pfam" id="PF04290"/>
    </source>
</evidence>
<feature type="transmembrane region" description="Helical" evidence="9">
    <location>
        <begin position="90"/>
        <end position="108"/>
    </location>
</feature>
<protein>
    <recommendedName>
        <fullName evidence="9">TRAP transporter small permease protein</fullName>
    </recommendedName>
</protein>
<evidence type="ECO:0000313" key="12">
    <source>
        <dbReference type="Proteomes" id="UP000632063"/>
    </source>
</evidence>
<comment type="caution">
    <text evidence="9">Lacks conserved residue(s) required for the propagation of feature annotation.</text>
</comment>
<comment type="function">
    <text evidence="9">Part of the tripartite ATP-independent periplasmic (TRAP) transport system.</text>
</comment>
<dbReference type="Proteomes" id="UP000632063">
    <property type="component" value="Unassembled WGS sequence"/>
</dbReference>
<comment type="similarity">
    <text evidence="8 9">Belongs to the TRAP transporter small permease family.</text>
</comment>
<dbReference type="EMBL" id="JACYXI010000008">
    <property type="protein sequence ID" value="MBD8892601.1"/>
    <property type="molecule type" value="Genomic_DNA"/>
</dbReference>
<reference evidence="11 12" key="2">
    <citation type="journal article" date="2021" name="Int. J. Syst. Evol. Microbiol.">
        <title>Roseibium litorale sp. nov., isolated from a tidal flat sediment and proposal for the reclassification of Labrenzia polysiphoniae as Roseibium polysiphoniae comb. nov.</title>
        <authorList>
            <person name="Liu Y."/>
            <person name="Pei T."/>
            <person name="Du J."/>
            <person name="Chao M."/>
            <person name="Deng M.R."/>
            <person name="Zhu H."/>
        </authorList>
    </citation>
    <scope>NUCLEOTIDE SEQUENCE [LARGE SCALE GENOMIC DNA]</scope>
    <source>
        <strain evidence="11 12">4C16A</strain>
    </source>
</reference>